<protein>
    <submittedName>
        <fullName evidence="1">Uncharacterized protein</fullName>
    </submittedName>
</protein>
<proteinExistence type="predicted"/>
<evidence type="ECO:0000313" key="2">
    <source>
        <dbReference type="Proteomes" id="UP000740926"/>
    </source>
</evidence>
<dbReference type="EMBL" id="JAANIU010014277">
    <property type="protein sequence ID" value="KAG1529712.1"/>
    <property type="molecule type" value="Genomic_DNA"/>
</dbReference>
<gene>
    <name evidence="1" type="ORF">G6F50_017811</name>
</gene>
<comment type="caution">
    <text evidence="1">The sequence shown here is derived from an EMBL/GenBank/DDBJ whole genome shotgun (WGS) entry which is preliminary data.</text>
</comment>
<keyword evidence="2" id="KW-1185">Reference proteome</keyword>
<name>A0A9P7C030_9FUNG</name>
<accession>A0A9P7C030</accession>
<evidence type="ECO:0000313" key="1">
    <source>
        <dbReference type="EMBL" id="KAG1529712.1"/>
    </source>
</evidence>
<organism evidence="1 2">
    <name type="scientific">Rhizopus delemar</name>
    <dbReference type="NCBI Taxonomy" id="936053"/>
    <lineage>
        <taxon>Eukaryota</taxon>
        <taxon>Fungi</taxon>
        <taxon>Fungi incertae sedis</taxon>
        <taxon>Mucoromycota</taxon>
        <taxon>Mucoromycotina</taxon>
        <taxon>Mucoromycetes</taxon>
        <taxon>Mucorales</taxon>
        <taxon>Mucorineae</taxon>
        <taxon>Rhizopodaceae</taxon>
        <taxon>Rhizopus</taxon>
    </lineage>
</organism>
<sequence>MSREFGVCIFLRAGDSYHVKAPGLDFEQGLLKLAGKDIDVYIGNHPSYDGVRWNRDLSPTRGFVLVGTEHSRGKDRVLLGNKRADQKGLIYVQFMGVDLAAQVPVLTRKDLVVDCGLD</sequence>
<reference evidence="1 2" key="1">
    <citation type="journal article" date="2020" name="Microb. Genom.">
        <title>Genetic diversity of clinical and environmental Mucorales isolates obtained from an investigation of mucormycosis cases among solid organ transplant recipients.</title>
        <authorList>
            <person name="Nguyen M.H."/>
            <person name="Kaul D."/>
            <person name="Muto C."/>
            <person name="Cheng S.J."/>
            <person name="Richter R.A."/>
            <person name="Bruno V.M."/>
            <person name="Liu G."/>
            <person name="Beyhan S."/>
            <person name="Sundermann A.J."/>
            <person name="Mounaud S."/>
            <person name="Pasculle A.W."/>
            <person name="Nierman W.C."/>
            <person name="Driscoll E."/>
            <person name="Cumbie R."/>
            <person name="Clancy C.J."/>
            <person name="Dupont C.L."/>
        </authorList>
    </citation>
    <scope>NUCLEOTIDE SEQUENCE [LARGE SCALE GENOMIC DNA]</scope>
    <source>
        <strain evidence="1 2">GL24</strain>
    </source>
</reference>
<dbReference type="Proteomes" id="UP000740926">
    <property type="component" value="Unassembled WGS sequence"/>
</dbReference>
<dbReference type="AlphaFoldDB" id="A0A9P7C030"/>